<dbReference type="Pfam" id="PF13481">
    <property type="entry name" value="AAA_25"/>
    <property type="match status" value="1"/>
</dbReference>
<organism evidence="3">
    <name type="scientific">uncultured Caudovirales phage</name>
    <dbReference type="NCBI Taxonomy" id="2100421"/>
    <lineage>
        <taxon>Viruses</taxon>
        <taxon>Duplodnaviria</taxon>
        <taxon>Heunggongvirae</taxon>
        <taxon>Uroviricota</taxon>
        <taxon>Caudoviricetes</taxon>
        <taxon>Peduoviridae</taxon>
        <taxon>Maltschvirus</taxon>
        <taxon>Maltschvirus maltsch</taxon>
    </lineage>
</organism>
<dbReference type="Gene3D" id="3.40.50.300">
    <property type="entry name" value="P-loop containing nucleotide triphosphate hydrolases"/>
    <property type="match status" value="1"/>
</dbReference>
<dbReference type="CDD" id="cd01125">
    <property type="entry name" value="RepA_RSF1010_like"/>
    <property type="match status" value="1"/>
</dbReference>
<feature type="domain" description="Primase C-terminal 2" evidence="1">
    <location>
        <begin position="229"/>
        <end position="308"/>
    </location>
</feature>
<dbReference type="EMBL" id="LR797388">
    <property type="protein sequence ID" value="CAB4212396.1"/>
    <property type="molecule type" value="Genomic_DNA"/>
</dbReference>
<gene>
    <name evidence="3" type="ORF">UFOVP1326_31</name>
    <name evidence="4" type="ORF">UFOVP1436_8</name>
</gene>
<evidence type="ECO:0000313" key="3">
    <source>
        <dbReference type="EMBL" id="CAB4199253.1"/>
    </source>
</evidence>
<dbReference type="InterPro" id="IPR054347">
    <property type="entry name" value="TOTE_primase"/>
</dbReference>
<dbReference type="Pfam" id="PF08707">
    <property type="entry name" value="PriCT_2"/>
    <property type="match status" value="1"/>
</dbReference>
<dbReference type="SUPFAM" id="SSF52540">
    <property type="entry name" value="P-loop containing nucleoside triphosphate hydrolases"/>
    <property type="match status" value="1"/>
</dbReference>
<reference evidence="3" key="1">
    <citation type="submission" date="2020-05" db="EMBL/GenBank/DDBJ databases">
        <authorList>
            <person name="Chiriac C."/>
            <person name="Salcher M."/>
            <person name="Ghai R."/>
            <person name="Kavagutti S V."/>
        </authorList>
    </citation>
    <scope>NUCLEOTIDE SEQUENCE</scope>
</reference>
<sequence>MREQLIAALQPLVSRLSHAMYWRKGTDGPRRIPEPFTPQRLTEHVTGNAVYGLCPIQPGTSTTRVALLDLDSHKGETSWVGMTTCAVNMLNLLDQSGLVGIPWRSSGGKGIHIYIVWDEPQDSYSVRQLLVSVLGLAGFTNGTKGVKHNQIEVFPKQDSVPASGCGNMAILPLAGLSAPLLGDHLQTVGARAAVRPEMWVPSAPVPFLEKPVRVYTQADPAKFEELQRALSTIRNSDDDELDYDGWFRMICSIHHGTDGSDDGLALAHEFSMRSSKYDPDFLDNRVWPYIKSDRDGAVITSRTLFNAAQATGLWTDPEVLNAFEDCTPTEDEIAADPTVAPAPVKPVKGSRFPTIPAHQFILGKQPKWIIKGILPQGELGVIFGESASGKSFLALDMLGAILQGIDWRGHKVPTACNCVYIAAEGAYGAKNRIKAYAQHHGVELETLGLGVIAGAPNFMEVEDINDVMHSIRAFGPVAVIVVDTYAQVTPGANENSGEDMGKAIGHCKSIHRATGAIVLLVHHAGKDSTKGARGWSGLRAAADFEMEITRDGHDRMARLTKLKDGEDGAEMPFKLTVVGLGDDEDGEPITSCAVIHEEPNAASSGPREPRGEVARLVWREFHDLASFGDGSVPVAMLFDVAKGKLPAPAAGRDTRVQHVRRALLTLVDTGWVTVENESVTSKRVVL</sequence>
<dbReference type="InterPro" id="IPR027417">
    <property type="entry name" value="P-loop_NTPase"/>
</dbReference>
<accession>A0A6J5RPM6</accession>
<name>A0A6J5RPM6_9CAUD</name>
<dbReference type="InterPro" id="IPR014819">
    <property type="entry name" value="PriCT_2"/>
</dbReference>
<proteinExistence type="predicted"/>
<dbReference type="EMBL" id="LR797276">
    <property type="protein sequence ID" value="CAB4199253.1"/>
    <property type="molecule type" value="Genomic_DNA"/>
</dbReference>
<evidence type="ECO:0000259" key="1">
    <source>
        <dbReference type="Pfam" id="PF08707"/>
    </source>
</evidence>
<dbReference type="GO" id="GO:0016817">
    <property type="term" value="F:hydrolase activity, acting on acid anhydrides"/>
    <property type="evidence" value="ECO:0007669"/>
    <property type="project" value="InterPro"/>
</dbReference>
<protein>
    <submittedName>
        <fullName evidence="3">AAA domain containing protein</fullName>
    </submittedName>
</protein>
<dbReference type="Pfam" id="PF22548">
    <property type="entry name" value="AEP-TOTE"/>
    <property type="match status" value="1"/>
</dbReference>
<evidence type="ECO:0000313" key="4">
    <source>
        <dbReference type="EMBL" id="CAB4212396.1"/>
    </source>
</evidence>
<feature type="domain" description="TOTE conflict system primase" evidence="2">
    <location>
        <begin position="31"/>
        <end position="175"/>
    </location>
</feature>
<dbReference type="InterPro" id="IPR038724">
    <property type="entry name" value="RepA"/>
</dbReference>
<evidence type="ECO:0000259" key="2">
    <source>
        <dbReference type="Pfam" id="PF22548"/>
    </source>
</evidence>